<evidence type="ECO:0000256" key="10">
    <source>
        <dbReference type="ARBA" id="ARBA00048540"/>
    </source>
</evidence>
<evidence type="ECO:0000313" key="11">
    <source>
        <dbReference type="EMBL" id="CDZ90162.1"/>
    </source>
</evidence>
<dbReference type="PANTHER" id="PTHR30040">
    <property type="entry name" value="THIAMINE BIOSYNTHESIS LIPOPROTEIN APBE"/>
    <property type="match status" value="1"/>
</dbReference>
<accession>A0A098BPJ0</accession>
<proteinExistence type="predicted"/>
<sequence length="320" mass="33691">MMLPPEVRTSEHCDHGSPTTGTVQHDRRPAMGGTAAITVVGGPAGLADRCFARLAELEQAWSRFLDTSDIWRLNWAQGRPVRVRPDTVHLVTELVRAWAMTDGAFDPTILPQLVAAGYAGSCTDPTRRTTLPDTATWPAAVSEIDIDGLDVRLPRGTTLDPGGLGKGLAADMLSEFALDHGADGVLAEVGGDLVVAGAPPDEGAWTVGIEDPFTPGGLLTVVRLAGGAVATSSRLVRVWTGSYGPAHHLIDPATGVNARTSTVTATVVAGTGARAEALTKLAFTPQPDRLVRRAPHLGAVALVLTADRQQHRSVNWSEFE</sequence>
<dbReference type="InterPro" id="IPR024932">
    <property type="entry name" value="ApbE"/>
</dbReference>
<gene>
    <name evidence="11" type="ORF">RHRU231_660008</name>
</gene>
<dbReference type="EMBL" id="CCSD01000079">
    <property type="protein sequence ID" value="CDZ90162.1"/>
    <property type="molecule type" value="Genomic_DNA"/>
</dbReference>
<dbReference type="GO" id="GO:0016740">
    <property type="term" value="F:transferase activity"/>
    <property type="evidence" value="ECO:0007669"/>
    <property type="project" value="UniProtKB-KW"/>
</dbReference>
<evidence type="ECO:0000313" key="12">
    <source>
        <dbReference type="Proteomes" id="UP000042997"/>
    </source>
</evidence>
<name>A0A098BPJ0_9NOCA</name>
<comment type="catalytic activity">
    <reaction evidence="10">
        <text>L-threonyl-[protein] + FAD = FMN-L-threonyl-[protein] + AMP + H(+)</text>
        <dbReference type="Rhea" id="RHEA:36847"/>
        <dbReference type="Rhea" id="RHEA-COMP:11060"/>
        <dbReference type="Rhea" id="RHEA-COMP:11061"/>
        <dbReference type="ChEBI" id="CHEBI:15378"/>
        <dbReference type="ChEBI" id="CHEBI:30013"/>
        <dbReference type="ChEBI" id="CHEBI:57692"/>
        <dbReference type="ChEBI" id="CHEBI:74257"/>
        <dbReference type="ChEBI" id="CHEBI:456215"/>
        <dbReference type="EC" id="2.7.1.180"/>
    </reaction>
</comment>
<evidence type="ECO:0000256" key="9">
    <source>
        <dbReference type="ARBA" id="ARBA00031306"/>
    </source>
</evidence>
<dbReference type="SUPFAM" id="SSF143631">
    <property type="entry name" value="ApbE-like"/>
    <property type="match status" value="1"/>
</dbReference>
<evidence type="ECO:0000256" key="6">
    <source>
        <dbReference type="ARBA" id="ARBA00022723"/>
    </source>
</evidence>
<keyword evidence="6" id="KW-0479">Metal-binding</keyword>
<dbReference type="Gene3D" id="3.10.520.10">
    <property type="entry name" value="ApbE-like domains"/>
    <property type="match status" value="1"/>
</dbReference>
<evidence type="ECO:0000256" key="2">
    <source>
        <dbReference type="ARBA" id="ARBA00011955"/>
    </source>
</evidence>
<evidence type="ECO:0000256" key="7">
    <source>
        <dbReference type="ARBA" id="ARBA00022827"/>
    </source>
</evidence>
<keyword evidence="8" id="KW-0460">Magnesium</keyword>
<comment type="cofactor">
    <cofactor evidence="1">
        <name>Mg(2+)</name>
        <dbReference type="ChEBI" id="CHEBI:18420"/>
    </cofactor>
</comment>
<dbReference type="Pfam" id="PF02424">
    <property type="entry name" value="ApbE"/>
    <property type="match status" value="1"/>
</dbReference>
<keyword evidence="7" id="KW-0274">FAD</keyword>
<keyword evidence="5" id="KW-0808">Transferase</keyword>
<dbReference type="InterPro" id="IPR003374">
    <property type="entry name" value="ApbE-like_sf"/>
</dbReference>
<dbReference type="Proteomes" id="UP000042997">
    <property type="component" value="Unassembled WGS sequence"/>
</dbReference>
<dbReference type="PANTHER" id="PTHR30040:SF2">
    <property type="entry name" value="FAD:PROTEIN FMN TRANSFERASE"/>
    <property type="match status" value="1"/>
</dbReference>
<dbReference type="AlphaFoldDB" id="A0A098BPJ0"/>
<keyword evidence="4" id="KW-0285">Flavoprotein</keyword>
<evidence type="ECO:0000256" key="1">
    <source>
        <dbReference type="ARBA" id="ARBA00001946"/>
    </source>
</evidence>
<keyword evidence="11" id="KW-0449">Lipoprotein</keyword>
<dbReference type="GO" id="GO:0046872">
    <property type="term" value="F:metal ion binding"/>
    <property type="evidence" value="ECO:0007669"/>
    <property type="project" value="UniProtKB-KW"/>
</dbReference>
<evidence type="ECO:0000256" key="4">
    <source>
        <dbReference type="ARBA" id="ARBA00022630"/>
    </source>
</evidence>
<evidence type="ECO:0000256" key="3">
    <source>
        <dbReference type="ARBA" id="ARBA00016337"/>
    </source>
</evidence>
<organism evidence="11 12">
    <name type="scientific">Rhodococcus ruber</name>
    <dbReference type="NCBI Taxonomy" id="1830"/>
    <lineage>
        <taxon>Bacteria</taxon>
        <taxon>Bacillati</taxon>
        <taxon>Actinomycetota</taxon>
        <taxon>Actinomycetes</taxon>
        <taxon>Mycobacteriales</taxon>
        <taxon>Nocardiaceae</taxon>
        <taxon>Rhodococcus</taxon>
    </lineage>
</organism>
<evidence type="ECO:0000256" key="5">
    <source>
        <dbReference type="ARBA" id="ARBA00022679"/>
    </source>
</evidence>
<evidence type="ECO:0000256" key="8">
    <source>
        <dbReference type="ARBA" id="ARBA00022842"/>
    </source>
</evidence>
<dbReference type="EC" id="2.7.1.180" evidence="2"/>
<protein>
    <recommendedName>
        <fullName evidence="3">FAD:protein FMN transferase</fullName>
        <ecNumber evidence="2">2.7.1.180</ecNumber>
    </recommendedName>
    <alternativeName>
        <fullName evidence="9">Flavin transferase</fullName>
    </alternativeName>
</protein>
<reference evidence="11 12" key="1">
    <citation type="journal article" date="2014" name="Genome Announc.">
        <title>Draft Genome Sequence of Propane- and Butane-Oxidizing Actinobacterium Rhodococcus ruber IEGM 231.</title>
        <authorList>
            <person name="Ivshina I.B."/>
            <person name="Kuyukina M.S."/>
            <person name="Krivoruchko A.V."/>
            <person name="Barbe V."/>
            <person name="Fischer C."/>
        </authorList>
    </citation>
    <scope>NUCLEOTIDE SEQUENCE [LARGE SCALE GENOMIC DNA]</scope>
</reference>